<protein>
    <submittedName>
        <fullName evidence="2">Negative regulator of sigma-B (Phosphoserine phosphatase)</fullName>
    </submittedName>
</protein>
<accession>A0A1I0H748</accession>
<dbReference type="InterPro" id="IPR001932">
    <property type="entry name" value="PPM-type_phosphatase-like_dom"/>
</dbReference>
<dbReference type="RefSeq" id="WP_090872797.1">
    <property type="nucleotide sequence ID" value="NZ_FOHE01000029.1"/>
</dbReference>
<dbReference type="Proteomes" id="UP000198618">
    <property type="component" value="Unassembled WGS sequence"/>
</dbReference>
<keyword evidence="3" id="KW-1185">Reference proteome</keyword>
<name>A0A1I0H748_9BACI</name>
<dbReference type="SMART" id="SM00331">
    <property type="entry name" value="PP2C_SIG"/>
    <property type="match status" value="1"/>
</dbReference>
<organism evidence="2 3">
    <name type="scientific">Oceanobacillus limi</name>
    <dbReference type="NCBI Taxonomy" id="930131"/>
    <lineage>
        <taxon>Bacteria</taxon>
        <taxon>Bacillati</taxon>
        <taxon>Bacillota</taxon>
        <taxon>Bacilli</taxon>
        <taxon>Bacillales</taxon>
        <taxon>Bacillaceae</taxon>
        <taxon>Oceanobacillus</taxon>
    </lineage>
</organism>
<gene>
    <name evidence="2" type="ORF">SAMN05216389_12915</name>
</gene>
<evidence type="ECO:0000259" key="1">
    <source>
        <dbReference type="SMART" id="SM00331"/>
    </source>
</evidence>
<proteinExistence type="predicted"/>
<dbReference type="PANTHER" id="PTHR35801:SF1">
    <property type="entry name" value="PHOSPHOSERINE PHOSPHATASE RSBX"/>
    <property type="match status" value="1"/>
</dbReference>
<dbReference type="InterPro" id="IPR036457">
    <property type="entry name" value="PPM-type-like_dom_sf"/>
</dbReference>
<dbReference type="PANTHER" id="PTHR35801">
    <property type="entry name" value="PHOSPHOSERINE PHOSPHATASE RSBX"/>
    <property type="match status" value="1"/>
</dbReference>
<dbReference type="SUPFAM" id="SSF81606">
    <property type="entry name" value="PP2C-like"/>
    <property type="match status" value="1"/>
</dbReference>
<dbReference type="Gene3D" id="3.60.40.10">
    <property type="entry name" value="PPM-type phosphatase domain"/>
    <property type="match status" value="1"/>
</dbReference>
<dbReference type="OrthoDB" id="1090916at2"/>
<reference evidence="2 3" key="1">
    <citation type="submission" date="2016-10" db="EMBL/GenBank/DDBJ databases">
        <authorList>
            <person name="de Groot N.N."/>
        </authorList>
    </citation>
    <scope>NUCLEOTIDE SEQUENCE [LARGE SCALE GENOMIC DNA]</scope>
    <source>
        <strain evidence="2 3">IBRC-M 10780</strain>
    </source>
</reference>
<feature type="domain" description="PPM-type phosphatase" evidence="1">
    <location>
        <begin position="6"/>
        <end position="196"/>
    </location>
</feature>
<evidence type="ECO:0000313" key="3">
    <source>
        <dbReference type="Proteomes" id="UP000198618"/>
    </source>
</evidence>
<dbReference type="STRING" id="930131.SAMN05216389_12915"/>
<dbReference type="InterPro" id="IPR039248">
    <property type="entry name" value="Ptase_RsbX"/>
</dbReference>
<evidence type="ECO:0000313" key="2">
    <source>
        <dbReference type="EMBL" id="SET79428.1"/>
    </source>
</evidence>
<sequence length="198" mass="22276">MSNTSKVQVAVFQKAKQGNVCCGDSYFYIETENFFLCAIADGLGSGEYARESSQAVIDIIKSNSDGNVEQIFQKSNTELFGKRGVVLGILKINFLKQRYSFSSIGNIGFITVDKDKNKKRNIPRAGYLSGYKRPIQVKEEKLEPEMNFIMFTDGVKNNELSSHFYTHTDVDYITNAFAFQSDADRDDDTTLVAMRYSG</sequence>
<dbReference type="AlphaFoldDB" id="A0A1I0H748"/>
<dbReference type="EMBL" id="FOHE01000029">
    <property type="protein sequence ID" value="SET79428.1"/>
    <property type="molecule type" value="Genomic_DNA"/>
</dbReference>